<reference evidence="2 3" key="1">
    <citation type="submission" date="2020-11" db="EMBL/GenBank/DDBJ databases">
        <title>Fusibacter basophilias sp. nov.</title>
        <authorList>
            <person name="Qiu D."/>
        </authorList>
    </citation>
    <scope>NUCLEOTIDE SEQUENCE [LARGE SCALE GENOMIC DNA]</scope>
    <source>
        <strain evidence="2 3">Q10-2</strain>
    </source>
</reference>
<proteinExistence type="predicted"/>
<evidence type="ECO:0000313" key="3">
    <source>
        <dbReference type="Proteomes" id="UP000614200"/>
    </source>
</evidence>
<accession>A0ABR9ZV08</accession>
<feature type="transmembrane region" description="Helical" evidence="1">
    <location>
        <begin position="12"/>
        <end position="38"/>
    </location>
</feature>
<comment type="caution">
    <text evidence="2">The sequence shown here is derived from an EMBL/GenBank/DDBJ whole genome shotgun (WGS) entry which is preliminary data.</text>
</comment>
<name>A0ABR9ZV08_9FIRM</name>
<protein>
    <submittedName>
        <fullName evidence="2">Uncharacterized protein</fullName>
    </submittedName>
</protein>
<dbReference type="EMBL" id="JADKNH010000008">
    <property type="protein sequence ID" value="MBF4694300.1"/>
    <property type="molecule type" value="Genomic_DNA"/>
</dbReference>
<keyword evidence="1" id="KW-0472">Membrane</keyword>
<keyword evidence="1" id="KW-1133">Transmembrane helix</keyword>
<evidence type="ECO:0000256" key="1">
    <source>
        <dbReference type="SAM" id="Phobius"/>
    </source>
</evidence>
<dbReference type="Proteomes" id="UP000614200">
    <property type="component" value="Unassembled WGS sequence"/>
</dbReference>
<organism evidence="2 3">
    <name type="scientific">Fusibacter ferrireducens</name>
    <dbReference type="NCBI Taxonomy" id="2785058"/>
    <lineage>
        <taxon>Bacteria</taxon>
        <taxon>Bacillati</taxon>
        <taxon>Bacillota</taxon>
        <taxon>Clostridia</taxon>
        <taxon>Eubacteriales</taxon>
        <taxon>Eubacteriales Family XII. Incertae Sedis</taxon>
        <taxon>Fusibacter</taxon>
    </lineage>
</organism>
<keyword evidence="3" id="KW-1185">Reference proteome</keyword>
<sequence length="72" mass="8533">MNTFGIPPIHTPFFVMILPTLMLILYLVLIFLAIRFFIQFDRAQKKIGTIEHDLKEIKTYLNQKQSEHSTHM</sequence>
<dbReference type="RefSeq" id="WP_194702534.1">
    <property type="nucleotide sequence ID" value="NZ_JADKNH010000008.1"/>
</dbReference>
<gene>
    <name evidence="2" type="ORF">ISU02_14355</name>
</gene>
<evidence type="ECO:0000313" key="2">
    <source>
        <dbReference type="EMBL" id="MBF4694300.1"/>
    </source>
</evidence>
<keyword evidence="1" id="KW-0812">Transmembrane</keyword>